<keyword evidence="3" id="KW-1185">Reference proteome</keyword>
<protein>
    <submittedName>
        <fullName evidence="2">Uncharacterized protein</fullName>
    </submittedName>
</protein>
<comment type="caution">
    <text evidence="2">The sequence shown here is derived from an EMBL/GenBank/DDBJ whole genome shotgun (WGS) entry which is preliminary data.</text>
</comment>
<evidence type="ECO:0000256" key="1">
    <source>
        <dbReference type="SAM" id="MobiDB-lite"/>
    </source>
</evidence>
<feature type="compositionally biased region" description="Polar residues" evidence="1">
    <location>
        <begin position="16"/>
        <end position="28"/>
    </location>
</feature>
<feature type="region of interest" description="Disordered" evidence="1">
    <location>
        <begin position="1"/>
        <end position="32"/>
    </location>
</feature>
<proteinExistence type="predicted"/>
<dbReference type="Proteomes" id="UP001058974">
    <property type="component" value="Chromosome 4"/>
</dbReference>
<evidence type="ECO:0000313" key="2">
    <source>
        <dbReference type="EMBL" id="KAI5416643.1"/>
    </source>
</evidence>
<dbReference type="EMBL" id="JAMSHJ010000004">
    <property type="protein sequence ID" value="KAI5416643.1"/>
    <property type="molecule type" value="Genomic_DNA"/>
</dbReference>
<accession>A0A9D4XA63</accession>
<dbReference type="AlphaFoldDB" id="A0A9D4XA63"/>
<sequence>MAPKRDVTTKKQKTTGAGTSRGQESLDQTKFLKPEQHDRHQELIGRSIWYERIFEINPEGSYRSLNALWSSLKWDKLLNPHRKISTEVLRESYVDAFPSVGFAFFFSTKVGGRTIHFHRDVINEFLGNPLVLWEGRCAESGKEFRTGTRSTYLLVFPGLIMELLIASRVRIPSVVPFEIKTKVNDTYMDRFCLENKNKRRQAEQTWRTSSNTLNYGDWDLILL</sequence>
<evidence type="ECO:0000313" key="3">
    <source>
        <dbReference type="Proteomes" id="UP001058974"/>
    </source>
</evidence>
<organism evidence="2 3">
    <name type="scientific">Pisum sativum</name>
    <name type="common">Garden pea</name>
    <name type="synonym">Lathyrus oleraceus</name>
    <dbReference type="NCBI Taxonomy" id="3888"/>
    <lineage>
        <taxon>Eukaryota</taxon>
        <taxon>Viridiplantae</taxon>
        <taxon>Streptophyta</taxon>
        <taxon>Embryophyta</taxon>
        <taxon>Tracheophyta</taxon>
        <taxon>Spermatophyta</taxon>
        <taxon>Magnoliopsida</taxon>
        <taxon>eudicotyledons</taxon>
        <taxon>Gunneridae</taxon>
        <taxon>Pentapetalae</taxon>
        <taxon>rosids</taxon>
        <taxon>fabids</taxon>
        <taxon>Fabales</taxon>
        <taxon>Fabaceae</taxon>
        <taxon>Papilionoideae</taxon>
        <taxon>50 kb inversion clade</taxon>
        <taxon>NPAAA clade</taxon>
        <taxon>Hologalegina</taxon>
        <taxon>IRL clade</taxon>
        <taxon>Fabeae</taxon>
        <taxon>Lathyrus</taxon>
    </lineage>
</organism>
<gene>
    <name evidence="2" type="ORF">KIW84_041610</name>
</gene>
<dbReference type="Gramene" id="Psat04G0161000-T1">
    <property type="protein sequence ID" value="KAI5416643.1"/>
    <property type="gene ID" value="KIW84_041610"/>
</dbReference>
<name>A0A9D4XA63_PEA</name>
<reference evidence="2 3" key="1">
    <citation type="journal article" date="2022" name="Nat. Genet.">
        <title>Improved pea reference genome and pan-genome highlight genomic features and evolutionary characteristics.</title>
        <authorList>
            <person name="Yang T."/>
            <person name="Liu R."/>
            <person name="Luo Y."/>
            <person name="Hu S."/>
            <person name="Wang D."/>
            <person name="Wang C."/>
            <person name="Pandey M.K."/>
            <person name="Ge S."/>
            <person name="Xu Q."/>
            <person name="Li N."/>
            <person name="Li G."/>
            <person name="Huang Y."/>
            <person name="Saxena R.K."/>
            <person name="Ji Y."/>
            <person name="Li M."/>
            <person name="Yan X."/>
            <person name="He Y."/>
            <person name="Liu Y."/>
            <person name="Wang X."/>
            <person name="Xiang C."/>
            <person name="Varshney R.K."/>
            <person name="Ding H."/>
            <person name="Gao S."/>
            <person name="Zong X."/>
        </authorList>
    </citation>
    <scope>NUCLEOTIDE SEQUENCE [LARGE SCALE GENOMIC DNA]</scope>
    <source>
        <strain evidence="2 3">cv. Zhongwan 6</strain>
    </source>
</reference>